<dbReference type="Pfam" id="PF26314">
    <property type="entry name" value="MptA_B_family"/>
    <property type="match status" value="1"/>
</dbReference>
<feature type="transmembrane region" description="Helical" evidence="1">
    <location>
        <begin position="439"/>
        <end position="458"/>
    </location>
</feature>
<feature type="transmembrane region" description="Helical" evidence="1">
    <location>
        <begin position="143"/>
        <end position="172"/>
    </location>
</feature>
<gene>
    <name evidence="2" type="ORF">CJ305_15540</name>
</gene>
<accession>A0A2G1VNK3</accession>
<keyword evidence="2" id="KW-0808">Transferase</keyword>
<dbReference type="AlphaFoldDB" id="A0A2G1VNK3"/>
<feature type="transmembrane region" description="Helical" evidence="1">
    <location>
        <begin position="375"/>
        <end position="392"/>
    </location>
</feature>
<dbReference type="GO" id="GO:0016757">
    <property type="term" value="F:glycosyltransferase activity"/>
    <property type="evidence" value="ECO:0007669"/>
    <property type="project" value="UniProtKB-KW"/>
</dbReference>
<feature type="transmembrane region" description="Helical" evidence="1">
    <location>
        <begin position="347"/>
        <end position="369"/>
    </location>
</feature>
<keyword evidence="2" id="KW-0328">Glycosyltransferase</keyword>
<evidence type="ECO:0000256" key="1">
    <source>
        <dbReference type="SAM" id="Phobius"/>
    </source>
</evidence>
<keyword evidence="1" id="KW-0472">Membrane</keyword>
<keyword evidence="1" id="KW-1133">Transmembrane helix</keyword>
<proteinExistence type="predicted"/>
<feature type="transmembrane region" description="Helical" evidence="1">
    <location>
        <begin position="404"/>
        <end position="427"/>
    </location>
</feature>
<sequence length="466" mass="53531">MLQLLKAYKIQLLLVLSLLAFYAAFAYDLERSDFIKLITLYAGLFFISFKLIQLLKIDFKTLMVLAILVRLVFLVAIPNLSQDFYRFLWDGRLMAQGLSPYLLTPDAWVLTGNLPVAQANELLNGMGSLSRQHYSNYPPVNQFFFALAGFFAGKSIFGGVVVLRLCIIAADLGVLWLGRKLLKVLKLPQHQIFWYVLNPFIVIELTGNLHFEGIMLFFLLAALYLLHSGKWFFSAVLLALSISVKLLPLMMLPLLFQFLIRPTEHSSESQHFCHYLKNNFAQSLWRLSRYYVVVLLVFALSFLPFLNSALLEHFTATIALWFQKFEFNASIYYLVRWVGFQVKGYNIIATSGKILPLVVIGILALLGFLRKNDTTPRLFGVLLLGSTAYFMLSTTVHPWYIATPLLLSVFTRFRFAMVWSFVVMLSYSAYKPEGVEENLWLVALEYLILTGFMIWEFAQKRKNKLV</sequence>
<protein>
    <submittedName>
        <fullName evidence="2">Mannosyltransferase</fullName>
    </submittedName>
</protein>
<dbReference type="OrthoDB" id="1491846at2"/>
<comment type="caution">
    <text evidence="2">The sequence shown here is derived from an EMBL/GenBank/DDBJ whole genome shotgun (WGS) entry which is preliminary data.</text>
</comment>
<reference evidence="2 3" key="1">
    <citation type="submission" date="2017-08" db="EMBL/GenBank/DDBJ databases">
        <title>The whole genome shortgun sequences of strain Leeuwenhoekiella nanhaiensis G18 from the South China Sea.</title>
        <authorList>
            <person name="Liu Q."/>
        </authorList>
    </citation>
    <scope>NUCLEOTIDE SEQUENCE [LARGE SCALE GENOMIC DNA]</scope>
    <source>
        <strain evidence="2 3">G18</strain>
    </source>
</reference>
<evidence type="ECO:0000313" key="3">
    <source>
        <dbReference type="Proteomes" id="UP000229433"/>
    </source>
</evidence>
<keyword evidence="3" id="KW-1185">Reference proteome</keyword>
<feature type="transmembrane region" description="Helical" evidence="1">
    <location>
        <begin position="36"/>
        <end position="55"/>
    </location>
</feature>
<feature type="transmembrane region" description="Helical" evidence="1">
    <location>
        <begin position="231"/>
        <end position="256"/>
    </location>
</feature>
<feature type="transmembrane region" description="Helical" evidence="1">
    <location>
        <begin position="192"/>
        <end position="225"/>
    </location>
</feature>
<organism evidence="2 3">
    <name type="scientific">Leeuwenhoekiella nanhaiensis</name>
    <dbReference type="NCBI Taxonomy" id="1655491"/>
    <lineage>
        <taxon>Bacteria</taxon>
        <taxon>Pseudomonadati</taxon>
        <taxon>Bacteroidota</taxon>
        <taxon>Flavobacteriia</taxon>
        <taxon>Flavobacteriales</taxon>
        <taxon>Flavobacteriaceae</taxon>
        <taxon>Leeuwenhoekiella</taxon>
    </lineage>
</organism>
<keyword evidence="1" id="KW-0812">Transmembrane</keyword>
<dbReference type="Proteomes" id="UP000229433">
    <property type="component" value="Unassembled WGS sequence"/>
</dbReference>
<evidence type="ECO:0000313" key="2">
    <source>
        <dbReference type="EMBL" id="PHQ28355.1"/>
    </source>
</evidence>
<name>A0A2G1VNK3_9FLAO</name>
<feature type="transmembrane region" description="Helical" evidence="1">
    <location>
        <begin position="62"/>
        <end position="80"/>
    </location>
</feature>
<feature type="transmembrane region" description="Helical" evidence="1">
    <location>
        <begin position="290"/>
        <end position="310"/>
    </location>
</feature>
<dbReference type="RefSeq" id="WP_099647217.1">
    <property type="nucleotide sequence ID" value="NZ_KZ319297.1"/>
</dbReference>
<dbReference type="EMBL" id="NQXA01000015">
    <property type="protein sequence ID" value="PHQ28355.1"/>
    <property type="molecule type" value="Genomic_DNA"/>
</dbReference>